<sequence>MDFFTAPFQLNFMKVAGKPRGVQETVHDGSKKKGQKKQKMVVSIDDDHSPDDPDPTGSNGETDASVPNDPRDKTHEPGKDKEPDCFKLTTVATKGRPATTHSSKRNPSLPHID</sequence>
<dbReference type="Proteomes" id="UP000504606">
    <property type="component" value="Unplaced"/>
</dbReference>
<feature type="region of interest" description="Disordered" evidence="1">
    <location>
        <begin position="17"/>
        <end position="113"/>
    </location>
</feature>
<keyword evidence="2" id="KW-1185">Reference proteome</keyword>
<evidence type="ECO:0000256" key="1">
    <source>
        <dbReference type="SAM" id="MobiDB-lite"/>
    </source>
</evidence>
<dbReference type="KEGG" id="foc:113213578"/>
<protein>
    <submittedName>
        <fullName evidence="3">Uncharacterized protein LOC113213578</fullName>
    </submittedName>
</protein>
<proteinExistence type="predicted"/>
<reference evidence="3" key="1">
    <citation type="submission" date="2025-08" db="UniProtKB">
        <authorList>
            <consortium name="RefSeq"/>
        </authorList>
    </citation>
    <scope>IDENTIFICATION</scope>
    <source>
        <tissue evidence="3">Whole organism</tissue>
    </source>
</reference>
<accession>A0A6J1T9W3</accession>
<gene>
    <name evidence="3" type="primary">LOC113213578</name>
</gene>
<name>A0A6J1T9W3_FRAOC</name>
<dbReference type="AlphaFoldDB" id="A0A6J1T9W3"/>
<evidence type="ECO:0000313" key="3">
    <source>
        <dbReference type="RefSeq" id="XP_026288470.2"/>
    </source>
</evidence>
<dbReference type="GeneID" id="113213578"/>
<feature type="compositionally biased region" description="Basic and acidic residues" evidence="1">
    <location>
        <begin position="69"/>
        <end position="85"/>
    </location>
</feature>
<dbReference type="RefSeq" id="XP_026288470.2">
    <property type="nucleotide sequence ID" value="XM_026432685.2"/>
</dbReference>
<evidence type="ECO:0000313" key="2">
    <source>
        <dbReference type="Proteomes" id="UP000504606"/>
    </source>
</evidence>
<organism evidence="2 3">
    <name type="scientific">Frankliniella occidentalis</name>
    <name type="common">Western flower thrips</name>
    <name type="synonym">Euthrips occidentalis</name>
    <dbReference type="NCBI Taxonomy" id="133901"/>
    <lineage>
        <taxon>Eukaryota</taxon>
        <taxon>Metazoa</taxon>
        <taxon>Ecdysozoa</taxon>
        <taxon>Arthropoda</taxon>
        <taxon>Hexapoda</taxon>
        <taxon>Insecta</taxon>
        <taxon>Pterygota</taxon>
        <taxon>Neoptera</taxon>
        <taxon>Paraneoptera</taxon>
        <taxon>Thysanoptera</taxon>
        <taxon>Terebrantia</taxon>
        <taxon>Thripoidea</taxon>
        <taxon>Thripidae</taxon>
        <taxon>Frankliniella</taxon>
    </lineage>
</organism>